<dbReference type="PANTHER" id="PTHR23155:SF1241">
    <property type="entry name" value="DISEASE RESISTANCE RPP13-LIKE PROTEIN 1-RELATED"/>
    <property type="match status" value="1"/>
</dbReference>
<dbReference type="Gene3D" id="1.10.10.10">
    <property type="entry name" value="Winged helix-like DNA-binding domain superfamily/Winged helix DNA-binding domain"/>
    <property type="match status" value="1"/>
</dbReference>
<dbReference type="GO" id="GO:0043531">
    <property type="term" value="F:ADP binding"/>
    <property type="evidence" value="ECO:0007669"/>
    <property type="project" value="InterPro"/>
</dbReference>
<dbReference type="InterPro" id="IPR002182">
    <property type="entry name" value="NB-ARC"/>
</dbReference>
<name>A0A9D5CYE6_9LILI</name>
<dbReference type="Gene3D" id="1.20.5.4130">
    <property type="match status" value="1"/>
</dbReference>
<dbReference type="AlphaFoldDB" id="A0A9D5CYE6"/>
<dbReference type="GO" id="GO:0042742">
    <property type="term" value="P:defense response to bacterium"/>
    <property type="evidence" value="ECO:0007669"/>
    <property type="project" value="UniProtKB-ARBA"/>
</dbReference>
<dbReference type="GO" id="GO:0009626">
    <property type="term" value="P:plant-type hypersensitive response"/>
    <property type="evidence" value="ECO:0007669"/>
    <property type="project" value="UniProtKB-ARBA"/>
</dbReference>
<comment type="caution">
    <text evidence="7">The sequence shown here is derived from an EMBL/GenBank/DDBJ whole genome shotgun (WGS) entry which is preliminary data.</text>
</comment>
<feature type="domain" description="AAA+ ATPase" evidence="6">
    <location>
        <begin position="196"/>
        <end position="334"/>
    </location>
</feature>
<dbReference type="InterPro" id="IPR036388">
    <property type="entry name" value="WH-like_DNA-bd_sf"/>
</dbReference>
<proteinExistence type="inferred from homology"/>
<dbReference type="Proteomes" id="UP001085076">
    <property type="component" value="Miscellaneous, Linkage group lg02"/>
</dbReference>
<dbReference type="Pfam" id="PF00931">
    <property type="entry name" value="NB-ARC"/>
    <property type="match status" value="1"/>
</dbReference>
<gene>
    <name evidence="7" type="ORF">J5N97_009502</name>
</gene>
<keyword evidence="4" id="KW-0547">Nucleotide-binding</keyword>
<dbReference type="Pfam" id="PF23559">
    <property type="entry name" value="WHD_DRP"/>
    <property type="match status" value="1"/>
</dbReference>
<evidence type="ECO:0000256" key="3">
    <source>
        <dbReference type="ARBA" id="ARBA00022737"/>
    </source>
</evidence>
<keyword evidence="2" id="KW-0433">Leucine-rich repeat</keyword>
<dbReference type="InterPro" id="IPR027417">
    <property type="entry name" value="P-loop_NTPase"/>
</dbReference>
<dbReference type="InterPro" id="IPR058922">
    <property type="entry name" value="WHD_DRP"/>
</dbReference>
<organism evidence="7 8">
    <name type="scientific">Dioscorea zingiberensis</name>
    <dbReference type="NCBI Taxonomy" id="325984"/>
    <lineage>
        <taxon>Eukaryota</taxon>
        <taxon>Viridiplantae</taxon>
        <taxon>Streptophyta</taxon>
        <taxon>Embryophyta</taxon>
        <taxon>Tracheophyta</taxon>
        <taxon>Spermatophyta</taxon>
        <taxon>Magnoliopsida</taxon>
        <taxon>Liliopsida</taxon>
        <taxon>Dioscoreales</taxon>
        <taxon>Dioscoreaceae</taxon>
        <taxon>Dioscorea</taxon>
    </lineage>
</organism>
<dbReference type="InterPro" id="IPR032675">
    <property type="entry name" value="LRR_dom_sf"/>
</dbReference>
<dbReference type="SUPFAM" id="SSF52058">
    <property type="entry name" value="L domain-like"/>
    <property type="match status" value="1"/>
</dbReference>
<keyword evidence="8" id="KW-1185">Reference proteome</keyword>
<dbReference type="PRINTS" id="PR00364">
    <property type="entry name" value="DISEASERSIST"/>
</dbReference>
<evidence type="ECO:0000256" key="5">
    <source>
        <dbReference type="ARBA" id="ARBA00022821"/>
    </source>
</evidence>
<dbReference type="Gene3D" id="1.10.8.430">
    <property type="entry name" value="Helical domain of apoptotic protease-activating factors"/>
    <property type="match status" value="1"/>
</dbReference>
<keyword evidence="5" id="KW-0611">Plant defense</keyword>
<dbReference type="FunFam" id="1.10.10.10:FF:000322">
    <property type="entry name" value="Probable disease resistance protein At1g63360"/>
    <property type="match status" value="1"/>
</dbReference>
<dbReference type="SUPFAM" id="SSF52540">
    <property type="entry name" value="P-loop containing nucleoside triphosphate hydrolases"/>
    <property type="match status" value="1"/>
</dbReference>
<evidence type="ECO:0000256" key="2">
    <source>
        <dbReference type="ARBA" id="ARBA00022614"/>
    </source>
</evidence>
<dbReference type="EMBL" id="JAGGNH010000002">
    <property type="protein sequence ID" value="KAJ0981247.1"/>
    <property type="molecule type" value="Genomic_DNA"/>
</dbReference>
<keyword evidence="3" id="KW-0677">Repeat</keyword>
<evidence type="ECO:0000313" key="7">
    <source>
        <dbReference type="EMBL" id="KAJ0981247.1"/>
    </source>
</evidence>
<reference evidence="7" key="1">
    <citation type="submission" date="2021-03" db="EMBL/GenBank/DDBJ databases">
        <authorList>
            <person name="Li Z."/>
            <person name="Yang C."/>
        </authorList>
    </citation>
    <scope>NUCLEOTIDE SEQUENCE</scope>
    <source>
        <strain evidence="7">Dzin_1.0</strain>
        <tissue evidence="7">Leaf</tissue>
    </source>
</reference>
<dbReference type="InterPro" id="IPR044974">
    <property type="entry name" value="Disease_R_plants"/>
</dbReference>
<dbReference type="InterPro" id="IPR041118">
    <property type="entry name" value="Rx_N"/>
</dbReference>
<comment type="similarity">
    <text evidence="1">Belongs to the disease resistance NB-LRR family.</text>
</comment>
<dbReference type="Gene3D" id="3.40.50.300">
    <property type="entry name" value="P-loop containing nucleotide triphosphate hydrolases"/>
    <property type="match status" value="1"/>
</dbReference>
<evidence type="ECO:0000259" key="6">
    <source>
        <dbReference type="SMART" id="SM00382"/>
    </source>
</evidence>
<dbReference type="GO" id="GO:0002758">
    <property type="term" value="P:innate immune response-activating signaling pathway"/>
    <property type="evidence" value="ECO:0007669"/>
    <property type="project" value="UniProtKB-ARBA"/>
</dbReference>
<evidence type="ECO:0000256" key="1">
    <source>
        <dbReference type="ARBA" id="ARBA00008894"/>
    </source>
</evidence>
<sequence>MEEGGSPVSAFLLGLCQRLQTTVTTTSTTSELPTAVKKELKRLLDGLSAIQQTTLEAAEEKPYKTNAFRSWLCELKDAAYDADDFLDFLSLNDMNNNSMEILSQSSRHHRCLNLCCTALSSSDNPPVRQAELMINNIRRRVKKLARKQPRYDLHQEPRSRVGTTTEITMTTTEPVAAVFGREEDRGKMIQLLESEQSSLIALVGRGGVGKTTLARLVYDDKQVASHFGLKMWVTASEIYDTGRLIKSIEESAAGYRFIDRLGMDSILDTLKTTLEENRFLLILDSVWNENLDWEFLRERLEDGLCGSKIVITTQIEEITRNIRLPTLFYHLKGLSSEDSWSMFRECACLVDEASIRNAAELEEVGMKIVAKLEGLPLAIKMVGFLLRSNIELDEWKMILNADVWESKPDELYGIPAVLWLSYQYMPPHIKQCFAYCSVFPRDHKFDQDSLVQMWMAQGLIQPCQGTKMEDLGSTYFHYLLHRSFLQSSSSGEKSDMNELTFYSSGEFSADLVRPKSLDNSEDKYMMHGLIRDLAGSVTLHESFCLSPTMVHCNTMREKKKKVRHLSLQSDNLETLDSEMLDRIRTLLVYRTAPTTSSTFDYDALFLKLKCIRVLYLSDVGLKSLHKSIGNLKQLRYLDLSMTYVVTVPEELCSLSHLQTLKLSDKKPPRQDLPQGMSNLINLRHLKADRHSCRDMYKIGNLTSLQELEEFRVLNEDGHKIEELKNMNGLRGKLCISQLNNVDTKEEAEEAKLSEKEHLRKLELDWWSKNFYGQANDAVIDGLKPHPNLKKLTIRSHRGAKAPTWFKDGMLSSLETLQIIQCQNWDLSLIGQLKSLKKLRMKGLLELQHVGLKNEGDDGQLFPCLRILDISICSNLIGVFPLPLTLEAMQLHNVGLSNPPRLQQCTSSTSCSSLGSLHISYCDRLTVGFCRKSRACIIYMAQRKN</sequence>
<reference evidence="7" key="2">
    <citation type="journal article" date="2022" name="Hortic Res">
        <title>The genome of Dioscorea zingiberensis sheds light on the biosynthesis, origin and evolution of the medicinally important diosgenin saponins.</title>
        <authorList>
            <person name="Li Y."/>
            <person name="Tan C."/>
            <person name="Li Z."/>
            <person name="Guo J."/>
            <person name="Li S."/>
            <person name="Chen X."/>
            <person name="Wang C."/>
            <person name="Dai X."/>
            <person name="Yang H."/>
            <person name="Song W."/>
            <person name="Hou L."/>
            <person name="Xu J."/>
            <person name="Tong Z."/>
            <person name="Xu A."/>
            <person name="Yuan X."/>
            <person name="Wang W."/>
            <person name="Yang Q."/>
            <person name="Chen L."/>
            <person name="Sun Z."/>
            <person name="Wang K."/>
            <person name="Pan B."/>
            <person name="Chen J."/>
            <person name="Bao Y."/>
            <person name="Liu F."/>
            <person name="Qi X."/>
            <person name="Gang D.R."/>
            <person name="Wen J."/>
            <person name="Li J."/>
        </authorList>
    </citation>
    <scope>NUCLEOTIDE SEQUENCE</scope>
    <source>
        <strain evidence="7">Dzin_1.0</strain>
    </source>
</reference>
<accession>A0A9D5CYE6</accession>
<protein>
    <recommendedName>
        <fullName evidence="6">AAA+ ATPase domain-containing protein</fullName>
    </recommendedName>
</protein>
<dbReference type="OrthoDB" id="621413at2759"/>
<dbReference type="InterPro" id="IPR003593">
    <property type="entry name" value="AAA+_ATPase"/>
</dbReference>
<dbReference type="InterPro" id="IPR042197">
    <property type="entry name" value="Apaf_helical"/>
</dbReference>
<dbReference type="InterPro" id="IPR055414">
    <property type="entry name" value="LRR_R13L4/SHOC2-like"/>
</dbReference>
<dbReference type="Pfam" id="PF23598">
    <property type="entry name" value="LRR_14"/>
    <property type="match status" value="1"/>
</dbReference>
<evidence type="ECO:0000256" key="4">
    <source>
        <dbReference type="ARBA" id="ARBA00022741"/>
    </source>
</evidence>
<dbReference type="SMART" id="SM00382">
    <property type="entry name" value="AAA"/>
    <property type="match status" value="1"/>
</dbReference>
<dbReference type="PANTHER" id="PTHR23155">
    <property type="entry name" value="DISEASE RESISTANCE PROTEIN RP"/>
    <property type="match status" value="1"/>
</dbReference>
<dbReference type="Gene3D" id="3.80.10.10">
    <property type="entry name" value="Ribonuclease Inhibitor"/>
    <property type="match status" value="1"/>
</dbReference>
<dbReference type="Pfam" id="PF18052">
    <property type="entry name" value="Rx_N"/>
    <property type="match status" value="1"/>
</dbReference>
<evidence type="ECO:0000313" key="8">
    <source>
        <dbReference type="Proteomes" id="UP001085076"/>
    </source>
</evidence>